<sequence length="93" mass="10143">MVFSCLVKGVETIFAFSSRVVQARINTKPSKAAETLRLGTKPVVRFSFITMTLYMMPIRKLVISPLIVICSLHGAILLTSSASTTIFSMSSLS</sequence>
<organism evidence="2">
    <name type="scientific">Lotus japonicus</name>
    <name type="common">Lotus corniculatus var. japonicus</name>
    <dbReference type="NCBI Taxonomy" id="34305"/>
    <lineage>
        <taxon>Eukaryota</taxon>
        <taxon>Viridiplantae</taxon>
        <taxon>Streptophyta</taxon>
        <taxon>Embryophyta</taxon>
        <taxon>Tracheophyta</taxon>
        <taxon>Spermatophyta</taxon>
        <taxon>Magnoliopsida</taxon>
        <taxon>eudicotyledons</taxon>
        <taxon>Gunneridae</taxon>
        <taxon>Pentapetalae</taxon>
        <taxon>rosids</taxon>
        <taxon>fabids</taxon>
        <taxon>Fabales</taxon>
        <taxon>Fabaceae</taxon>
        <taxon>Papilionoideae</taxon>
        <taxon>50 kb inversion clade</taxon>
        <taxon>NPAAA clade</taxon>
        <taxon>Hologalegina</taxon>
        <taxon>robinioid clade</taxon>
        <taxon>Loteae</taxon>
        <taxon>Lotus</taxon>
    </lineage>
</organism>
<evidence type="ECO:0000313" key="2">
    <source>
        <dbReference type="EMBL" id="AFK47699.1"/>
    </source>
</evidence>
<accession>I3T5A7</accession>
<feature type="transmembrane region" description="Helical" evidence="1">
    <location>
        <begin position="61"/>
        <end position="87"/>
    </location>
</feature>
<proteinExistence type="evidence at transcript level"/>
<evidence type="ECO:0000256" key="1">
    <source>
        <dbReference type="SAM" id="Phobius"/>
    </source>
</evidence>
<dbReference type="EMBL" id="BT147905">
    <property type="protein sequence ID" value="AFK47699.1"/>
    <property type="molecule type" value="mRNA"/>
</dbReference>
<keyword evidence="1" id="KW-1133">Transmembrane helix</keyword>
<reference evidence="2" key="1">
    <citation type="submission" date="2012-05" db="EMBL/GenBank/DDBJ databases">
        <authorList>
            <person name="Krishnakumar V."/>
            <person name="Cheung F."/>
            <person name="Xiao Y."/>
            <person name="Chan A."/>
            <person name="Moskal W.A."/>
            <person name="Town C.D."/>
        </authorList>
    </citation>
    <scope>NUCLEOTIDE SEQUENCE</scope>
</reference>
<name>I3T5A7_LOTJA</name>
<keyword evidence="1" id="KW-0472">Membrane</keyword>
<dbReference type="AlphaFoldDB" id="I3T5A7"/>
<keyword evidence="1" id="KW-0812">Transmembrane</keyword>
<protein>
    <submittedName>
        <fullName evidence="2">Uncharacterized protein</fullName>
    </submittedName>
</protein>